<dbReference type="RefSeq" id="WP_147130098.1">
    <property type="nucleotide sequence ID" value="NZ_BJXA01000013.1"/>
</dbReference>
<dbReference type="InterPro" id="IPR002657">
    <property type="entry name" value="BilAc:Na_symport/Acr3"/>
</dbReference>
<evidence type="ECO:0000313" key="7">
    <source>
        <dbReference type="EMBL" id="GEM38042.1"/>
    </source>
</evidence>
<evidence type="ECO:0000256" key="2">
    <source>
        <dbReference type="ARBA" id="ARBA00022692"/>
    </source>
</evidence>
<evidence type="ECO:0000256" key="3">
    <source>
        <dbReference type="ARBA" id="ARBA00022989"/>
    </source>
</evidence>
<comment type="caution">
    <text evidence="7">The sequence shown here is derived from an EMBL/GenBank/DDBJ whole genome shotgun (WGS) entry which is preliminary data.</text>
</comment>
<proteinExistence type="predicted"/>
<organism evidence="7 8">
    <name type="scientific">Nocardia ninae NBRC 108245</name>
    <dbReference type="NCBI Taxonomy" id="1210091"/>
    <lineage>
        <taxon>Bacteria</taxon>
        <taxon>Bacillati</taxon>
        <taxon>Actinomycetota</taxon>
        <taxon>Actinomycetes</taxon>
        <taxon>Mycobacteriales</taxon>
        <taxon>Nocardiaceae</taxon>
        <taxon>Nocardia</taxon>
    </lineage>
</organism>
<accession>A0A511MBK1</accession>
<name>A0A511MBK1_9NOCA</name>
<evidence type="ECO:0000256" key="4">
    <source>
        <dbReference type="ARBA" id="ARBA00023136"/>
    </source>
</evidence>
<dbReference type="PANTHER" id="PTHR10361">
    <property type="entry name" value="SODIUM-BILE ACID COTRANSPORTER"/>
    <property type="match status" value="1"/>
</dbReference>
<feature type="transmembrane region" description="Helical" evidence="6">
    <location>
        <begin position="171"/>
        <end position="188"/>
    </location>
</feature>
<dbReference type="GO" id="GO:0016020">
    <property type="term" value="C:membrane"/>
    <property type="evidence" value="ECO:0007669"/>
    <property type="project" value="UniProtKB-SubCell"/>
</dbReference>
<feature type="region of interest" description="Disordered" evidence="5">
    <location>
        <begin position="286"/>
        <end position="309"/>
    </location>
</feature>
<feature type="transmembrane region" description="Helical" evidence="6">
    <location>
        <begin position="141"/>
        <end position="159"/>
    </location>
</feature>
<dbReference type="OrthoDB" id="9806785at2"/>
<dbReference type="InterPro" id="IPR004710">
    <property type="entry name" value="Bilac:Na_transpt"/>
</dbReference>
<keyword evidence="4 6" id="KW-0472">Membrane</keyword>
<reference evidence="7 8" key="1">
    <citation type="submission" date="2019-07" db="EMBL/GenBank/DDBJ databases">
        <title>Whole genome shotgun sequence of Nocardia ninae NBRC 108245.</title>
        <authorList>
            <person name="Hosoyama A."/>
            <person name="Uohara A."/>
            <person name="Ohji S."/>
            <person name="Ichikawa N."/>
        </authorList>
    </citation>
    <scope>NUCLEOTIDE SEQUENCE [LARGE SCALE GENOMIC DNA]</scope>
    <source>
        <strain evidence="7 8">NBRC 108245</strain>
    </source>
</reference>
<evidence type="ECO:0000256" key="6">
    <source>
        <dbReference type="SAM" id="Phobius"/>
    </source>
</evidence>
<dbReference type="PANTHER" id="PTHR10361:SF24">
    <property type="entry name" value="P3 PROTEIN"/>
    <property type="match status" value="1"/>
</dbReference>
<keyword evidence="3 6" id="KW-1133">Transmembrane helix</keyword>
<feature type="transmembrane region" description="Helical" evidence="6">
    <location>
        <begin position="238"/>
        <end position="256"/>
    </location>
</feature>
<evidence type="ECO:0000256" key="5">
    <source>
        <dbReference type="SAM" id="MobiDB-lite"/>
    </source>
</evidence>
<sequence>MDSALISVGLPVVLIIIMFGLGLSLTVEDFTRIAKSPKAAAIALVCQLLVLPIAAFGLVKLFDLAPLLAVGVMLLAASPGGTAANLFSHLFHGDVALNVSLTAVNSIIAVVTVPLVTNFAIDHFDPGESGSVGLQFGKVVQVFSIVLIPVVLGMLVRRLSPDFAHRMDRPVRIGSALTLTLVILATIVDQRADIVPYVQAVGVPMILFCFINLSVGYTVPRLLGVQGRQAISSSMEVGIHNGVIAITIAVSVLGSIEMAIPAAVYGVAIFPIATAFGWLVTRRRSPETPAESSPAVGDSDAALGDSSAR</sequence>
<evidence type="ECO:0000313" key="8">
    <source>
        <dbReference type="Proteomes" id="UP000321424"/>
    </source>
</evidence>
<feature type="transmembrane region" description="Helical" evidence="6">
    <location>
        <begin position="39"/>
        <end position="59"/>
    </location>
</feature>
<dbReference type="Gene3D" id="1.20.1530.20">
    <property type="match status" value="1"/>
</dbReference>
<protein>
    <submittedName>
        <fullName evidence="7">Transporter</fullName>
    </submittedName>
</protein>
<gene>
    <name evidence="7" type="ORF">NN4_25610</name>
</gene>
<keyword evidence="2 6" id="KW-0812">Transmembrane</keyword>
<feature type="transmembrane region" description="Helical" evidence="6">
    <location>
        <begin position="262"/>
        <end position="280"/>
    </location>
</feature>
<dbReference type="Proteomes" id="UP000321424">
    <property type="component" value="Unassembled WGS sequence"/>
</dbReference>
<feature type="transmembrane region" description="Helical" evidence="6">
    <location>
        <begin position="65"/>
        <end position="87"/>
    </location>
</feature>
<dbReference type="EMBL" id="BJXA01000013">
    <property type="protein sequence ID" value="GEM38042.1"/>
    <property type="molecule type" value="Genomic_DNA"/>
</dbReference>
<dbReference type="Pfam" id="PF01758">
    <property type="entry name" value="SBF"/>
    <property type="match status" value="1"/>
</dbReference>
<dbReference type="AlphaFoldDB" id="A0A511MBK1"/>
<keyword evidence="8" id="KW-1185">Reference proteome</keyword>
<feature type="transmembrane region" description="Helical" evidence="6">
    <location>
        <begin position="99"/>
        <end position="121"/>
    </location>
</feature>
<evidence type="ECO:0000256" key="1">
    <source>
        <dbReference type="ARBA" id="ARBA00004141"/>
    </source>
</evidence>
<comment type="subcellular location">
    <subcellularLocation>
        <location evidence="1">Membrane</location>
        <topology evidence="1">Multi-pass membrane protein</topology>
    </subcellularLocation>
</comment>
<feature type="transmembrane region" description="Helical" evidence="6">
    <location>
        <begin position="194"/>
        <end position="217"/>
    </location>
</feature>
<feature type="transmembrane region" description="Helical" evidence="6">
    <location>
        <begin position="6"/>
        <end position="27"/>
    </location>
</feature>
<dbReference type="InterPro" id="IPR038770">
    <property type="entry name" value="Na+/solute_symporter_sf"/>
</dbReference>